<keyword evidence="2" id="KW-1185">Reference proteome</keyword>
<dbReference type="Proteomes" id="UP001221757">
    <property type="component" value="Unassembled WGS sequence"/>
</dbReference>
<reference evidence="1" key="1">
    <citation type="submission" date="2023-03" db="EMBL/GenBank/DDBJ databases">
        <title>Massive genome expansion in bonnet fungi (Mycena s.s.) driven by repeated elements and novel gene families across ecological guilds.</title>
        <authorList>
            <consortium name="Lawrence Berkeley National Laboratory"/>
            <person name="Harder C.B."/>
            <person name="Miyauchi S."/>
            <person name="Viragh M."/>
            <person name="Kuo A."/>
            <person name="Thoen E."/>
            <person name="Andreopoulos B."/>
            <person name="Lu D."/>
            <person name="Skrede I."/>
            <person name="Drula E."/>
            <person name="Henrissat B."/>
            <person name="Morin E."/>
            <person name="Kohler A."/>
            <person name="Barry K."/>
            <person name="LaButti K."/>
            <person name="Morin E."/>
            <person name="Salamov A."/>
            <person name="Lipzen A."/>
            <person name="Mereny Z."/>
            <person name="Hegedus B."/>
            <person name="Baldrian P."/>
            <person name="Stursova M."/>
            <person name="Weitz H."/>
            <person name="Taylor A."/>
            <person name="Grigoriev I.V."/>
            <person name="Nagy L.G."/>
            <person name="Martin F."/>
            <person name="Kauserud H."/>
        </authorList>
    </citation>
    <scope>NUCLEOTIDE SEQUENCE</scope>
    <source>
        <strain evidence="1">CBHHK067</strain>
    </source>
</reference>
<protein>
    <submittedName>
        <fullName evidence="1">Uncharacterized protein</fullName>
    </submittedName>
</protein>
<dbReference type="EMBL" id="JARKIE010000036">
    <property type="protein sequence ID" value="KAJ7695912.1"/>
    <property type="molecule type" value="Genomic_DNA"/>
</dbReference>
<evidence type="ECO:0000313" key="1">
    <source>
        <dbReference type="EMBL" id="KAJ7695912.1"/>
    </source>
</evidence>
<feature type="non-terminal residue" evidence="1">
    <location>
        <position position="1"/>
    </location>
</feature>
<proteinExistence type="predicted"/>
<evidence type="ECO:0000313" key="2">
    <source>
        <dbReference type="Proteomes" id="UP001221757"/>
    </source>
</evidence>
<dbReference type="AlphaFoldDB" id="A0AAD7DP78"/>
<name>A0AAD7DP78_MYCRO</name>
<sequence length="109" mass="12550">PTGLIWDSTNYSCAYDALFTSMADIWKDDPVLWTQCLIRTSGLLGLWALSMTEQHDPPERSRDAVRRLLHFQDPNSFPLGPKKIRLDPLFMHMTDRRSYSSVISSCEQC</sequence>
<comment type="caution">
    <text evidence="1">The sequence shown here is derived from an EMBL/GenBank/DDBJ whole genome shotgun (WGS) entry which is preliminary data.</text>
</comment>
<gene>
    <name evidence="1" type="ORF">B0H17DRAFT_896690</name>
</gene>
<organism evidence="1 2">
    <name type="scientific">Mycena rosella</name>
    <name type="common">Pink bonnet</name>
    <name type="synonym">Agaricus rosellus</name>
    <dbReference type="NCBI Taxonomy" id="1033263"/>
    <lineage>
        <taxon>Eukaryota</taxon>
        <taxon>Fungi</taxon>
        <taxon>Dikarya</taxon>
        <taxon>Basidiomycota</taxon>
        <taxon>Agaricomycotina</taxon>
        <taxon>Agaricomycetes</taxon>
        <taxon>Agaricomycetidae</taxon>
        <taxon>Agaricales</taxon>
        <taxon>Marasmiineae</taxon>
        <taxon>Mycenaceae</taxon>
        <taxon>Mycena</taxon>
    </lineage>
</organism>
<feature type="non-terminal residue" evidence="1">
    <location>
        <position position="109"/>
    </location>
</feature>
<accession>A0AAD7DP78</accession>